<feature type="binding site" evidence="5">
    <location>
        <position position="115"/>
    </location>
    <ligand>
        <name>Mg(2+)</name>
        <dbReference type="ChEBI" id="CHEBI:18420"/>
    </ligand>
</feature>
<comment type="similarity">
    <text evidence="1 5">Belongs to the PanB family.</text>
</comment>
<reference evidence="7" key="1">
    <citation type="submission" date="2023-02" db="EMBL/GenBank/DDBJ databases">
        <title>Georgenia sp.10Sc9-8, isolated from a soil sample collected from the Taklamakan desert.</title>
        <authorList>
            <person name="Liu S."/>
        </authorList>
    </citation>
    <scope>NUCLEOTIDE SEQUENCE</scope>
    <source>
        <strain evidence="7">10Sc9-8</strain>
    </source>
</reference>
<evidence type="ECO:0000313" key="7">
    <source>
        <dbReference type="EMBL" id="MDD9206949.1"/>
    </source>
</evidence>
<protein>
    <recommendedName>
        <fullName evidence="5">3-methyl-2-oxobutanoate hydroxymethyltransferase</fullName>
        <ecNumber evidence="5">2.1.2.11</ecNumber>
    </recommendedName>
    <alternativeName>
        <fullName evidence="5">Ketopantoate hydroxymethyltransferase</fullName>
        <shortName evidence="5">KPHMT</shortName>
    </alternativeName>
</protein>
<comment type="cofactor">
    <cofactor evidence="5">
        <name>Mg(2+)</name>
        <dbReference type="ChEBI" id="CHEBI:18420"/>
    </cofactor>
    <text evidence="5">Binds 1 Mg(2+) ion per subunit.</text>
</comment>
<proteinExistence type="inferred from homology"/>
<comment type="caution">
    <text evidence="7">The sequence shown here is derived from an EMBL/GenBank/DDBJ whole genome shotgun (WGS) entry which is preliminary data.</text>
</comment>
<evidence type="ECO:0000256" key="2">
    <source>
        <dbReference type="ARBA" id="ARBA00011424"/>
    </source>
</evidence>
<feature type="region of interest" description="Disordered" evidence="6">
    <location>
        <begin position="1"/>
        <end position="34"/>
    </location>
</feature>
<dbReference type="PIRSF" id="PIRSF000388">
    <property type="entry name" value="Pantoate_hydroxy_MeTrfase"/>
    <property type="match status" value="1"/>
</dbReference>
<dbReference type="HAMAP" id="MF_00156">
    <property type="entry name" value="PanB"/>
    <property type="match status" value="1"/>
</dbReference>
<dbReference type="CDD" id="cd06557">
    <property type="entry name" value="KPHMT-like"/>
    <property type="match status" value="1"/>
</dbReference>
<comment type="catalytic activity">
    <reaction evidence="5">
        <text>(6R)-5,10-methylene-5,6,7,8-tetrahydrofolate + 3-methyl-2-oxobutanoate + H2O = 2-dehydropantoate + (6S)-5,6,7,8-tetrahydrofolate</text>
        <dbReference type="Rhea" id="RHEA:11824"/>
        <dbReference type="ChEBI" id="CHEBI:11561"/>
        <dbReference type="ChEBI" id="CHEBI:11851"/>
        <dbReference type="ChEBI" id="CHEBI:15377"/>
        <dbReference type="ChEBI" id="CHEBI:15636"/>
        <dbReference type="ChEBI" id="CHEBI:57453"/>
        <dbReference type="EC" id="2.1.2.11"/>
    </reaction>
</comment>
<accession>A0ABT5U0B3</accession>
<keyword evidence="5" id="KW-0479">Metal-binding</keyword>
<feature type="binding site" evidence="5">
    <location>
        <position position="147"/>
    </location>
    <ligand>
        <name>Mg(2+)</name>
        <dbReference type="ChEBI" id="CHEBI:18420"/>
    </ligand>
</feature>
<feature type="active site" description="Proton acceptor" evidence="5">
    <location>
        <position position="214"/>
    </location>
</feature>
<evidence type="ECO:0000313" key="8">
    <source>
        <dbReference type="Proteomes" id="UP001165561"/>
    </source>
</evidence>
<evidence type="ECO:0000256" key="1">
    <source>
        <dbReference type="ARBA" id="ARBA00008676"/>
    </source>
</evidence>
<comment type="subcellular location">
    <subcellularLocation>
        <location evidence="5">Cytoplasm</location>
    </subcellularLocation>
</comment>
<dbReference type="SUPFAM" id="SSF51621">
    <property type="entry name" value="Phosphoenolpyruvate/pyruvate domain"/>
    <property type="match status" value="1"/>
</dbReference>
<organism evidence="7 8">
    <name type="scientific">Georgenia halotolerans</name>
    <dbReference type="NCBI Taxonomy" id="3028317"/>
    <lineage>
        <taxon>Bacteria</taxon>
        <taxon>Bacillati</taxon>
        <taxon>Actinomycetota</taxon>
        <taxon>Actinomycetes</taxon>
        <taxon>Micrococcales</taxon>
        <taxon>Bogoriellaceae</taxon>
        <taxon>Georgenia</taxon>
    </lineage>
</organism>
<feature type="binding site" evidence="5">
    <location>
        <begin position="76"/>
        <end position="77"/>
    </location>
    <ligand>
        <name>3-methyl-2-oxobutanoate</name>
        <dbReference type="ChEBI" id="CHEBI:11851"/>
    </ligand>
</feature>
<feature type="compositionally biased region" description="Polar residues" evidence="6">
    <location>
        <begin position="8"/>
        <end position="17"/>
    </location>
</feature>
<gene>
    <name evidence="5 7" type="primary">panB</name>
    <name evidence="7" type="ORF">PU560_10790</name>
</gene>
<comment type="function">
    <text evidence="5">Catalyzes the reversible reaction in which hydroxymethyl group from 5,10-methylenetetrahydrofolate is transferred onto alpha-ketoisovalerate to form ketopantoate.</text>
</comment>
<keyword evidence="5" id="KW-0963">Cytoplasm</keyword>
<name>A0ABT5U0B3_9MICO</name>
<evidence type="ECO:0000256" key="5">
    <source>
        <dbReference type="HAMAP-Rule" id="MF_00156"/>
    </source>
</evidence>
<dbReference type="InterPro" id="IPR003700">
    <property type="entry name" value="Pantoate_hydroxy_MeTrfase"/>
</dbReference>
<dbReference type="Gene3D" id="3.20.20.60">
    <property type="entry name" value="Phosphoenolpyruvate-binding domains"/>
    <property type="match status" value="1"/>
</dbReference>
<feature type="binding site" evidence="5">
    <location>
        <position position="76"/>
    </location>
    <ligand>
        <name>Mg(2+)</name>
        <dbReference type="ChEBI" id="CHEBI:18420"/>
    </ligand>
</feature>
<keyword evidence="3 5" id="KW-0566">Pantothenate biosynthesis</keyword>
<sequence length="297" mass="31082">MTQDHEQQGGTDHSGQASAPGAQTAGGQPQRPRRVRVHHLRQAKDEGRPITVLTSYDALTAGIFDHAGIDMLLVGDSIGNTMLGMTSTIPVTVAEMVPAVRAVSGAAQRAMVVADLPFGSYESSPDQCLATAVRMVKEGGAHAVKFEGGAHLAEHVRLLTRSGVPVVGHLGFTPQAENVLGGKRVQGRGHEAADRLVSDAVALAEAGACALVLEMVPAPVAARVTGVVDIPTIGIGAGPDCDGQVLVWTDMAGMTSWSPRFARRFGEVGEELSRAVRDYAGAVQDRTFPGPEHSFQE</sequence>
<dbReference type="EC" id="2.1.2.11" evidence="5"/>
<keyword evidence="8" id="KW-1185">Reference proteome</keyword>
<dbReference type="PANTHER" id="PTHR20881:SF0">
    <property type="entry name" value="3-METHYL-2-OXOBUTANOATE HYDROXYMETHYLTRANSFERASE"/>
    <property type="match status" value="1"/>
</dbReference>
<dbReference type="NCBIfam" id="TIGR00222">
    <property type="entry name" value="panB"/>
    <property type="match status" value="1"/>
</dbReference>
<dbReference type="NCBIfam" id="NF001452">
    <property type="entry name" value="PRK00311.1"/>
    <property type="match status" value="1"/>
</dbReference>
<feature type="binding site" evidence="5">
    <location>
        <position position="115"/>
    </location>
    <ligand>
        <name>3-methyl-2-oxobutanoate</name>
        <dbReference type="ChEBI" id="CHEBI:11851"/>
    </ligand>
</feature>
<dbReference type="PANTHER" id="PTHR20881">
    <property type="entry name" value="3-METHYL-2-OXOBUTANOATE HYDROXYMETHYLTRANSFERASE"/>
    <property type="match status" value="1"/>
</dbReference>
<evidence type="ECO:0000256" key="6">
    <source>
        <dbReference type="SAM" id="MobiDB-lite"/>
    </source>
</evidence>
<dbReference type="Pfam" id="PF02548">
    <property type="entry name" value="Pantoate_transf"/>
    <property type="match status" value="1"/>
</dbReference>
<dbReference type="InterPro" id="IPR040442">
    <property type="entry name" value="Pyrv_kinase-like_dom_sf"/>
</dbReference>
<feature type="binding site" evidence="5">
    <location>
        <position position="145"/>
    </location>
    <ligand>
        <name>3-methyl-2-oxobutanoate</name>
        <dbReference type="ChEBI" id="CHEBI:11851"/>
    </ligand>
</feature>
<comment type="pathway">
    <text evidence="5">Cofactor biosynthesis; (R)-pantothenate biosynthesis; (R)-pantoate from 3-methyl-2-oxobutanoate: step 1/2.</text>
</comment>
<dbReference type="Proteomes" id="UP001165561">
    <property type="component" value="Unassembled WGS sequence"/>
</dbReference>
<comment type="subunit">
    <text evidence="2 5">Homodecamer; pentamer of dimers.</text>
</comment>
<keyword evidence="5" id="KW-0460">Magnesium</keyword>
<dbReference type="EMBL" id="JARACI010001011">
    <property type="protein sequence ID" value="MDD9206949.1"/>
    <property type="molecule type" value="Genomic_DNA"/>
</dbReference>
<dbReference type="InterPro" id="IPR015813">
    <property type="entry name" value="Pyrv/PenolPyrv_kinase-like_dom"/>
</dbReference>
<evidence type="ECO:0000256" key="3">
    <source>
        <dbReference type="ARBA" id="ARBA00022655"/>
    </source>
</evidence>
<evidence type="ECO:0000256" key="4">
    <source>
        <dbReference type="ARBA" id="ARBA00022679"/>
    </source>
</evidence>
<dbReference type="GO" id="GO:0003864">
    <property type="term" value="F:3-methyl-2-oxobutanoate hydroxymethyltransferase activity"/>
    <property type="evidence" value="ECO:0007669"/>
    <property type="project" value="UniProtKB-EC"/>
</dbReference>
<keyword evidence="4 5" id="KW-0808">Transferase</keyword>